<keyword evidence="1" id="KW-1277">Toxin-antitoxin system</keyword>
<dbReference type="NCBIfam" id="TIGR02385">
    <property type="entry name" value="RelE_StbE"/>
    <property type="match status" value="1"/>
</dbReference>
<dbReference type="SUPFAM" id="SSF143011">
    <property type="entry name" value="RelE-like"/>
    <property type="match status" value="1"/>
</dbReference>
<dbReference type="RefSeq" id="WP_213821382.1">
    <property type="nucleotide sequence ID" value="NZ_JAAMFL010000005.1"/>
</dbReference>
<dbReference type="InterPro" id="IPR007712">
    <property type="entry name" value="RelE/ParE_toxin"/>
</dbReference>
<protein>
    <submittedName>
        <fullName evidence="2">Type II toxin-antitoxin system mRNA interferase toxin, RelE/StbE family</fullName>
    </submittedName>
</protein>
<accession>A0ABS5QW85</accession>
<dbReference type="PIRSF" id="PIRSF006156">
    <property type="entry name" value="YafQ"/>
    <property type="match status" value="1"/>
</dbReference>
<dbReference type="PANTHER" id="PTHR40588">
    <property type="entry name" value="MRNA INTERFERASE TOXIN YAFQ"/>
    <property type="match status" value="1"/>
</dbReference>
<proteinExistence type="predicted"/>
<evidence type="ECO:0000313" key="3">
    <source>
        <dbReference type="Proteomes" id="UP001519503"/>
    </source>
</evidence>
<sequence>MKRFDYRLSEQAEKALKRYNRLDIGIVREILEVIEMLLESETLPNEFNSHFLNRKWYEYRECHIRTPAKGEQANDRNDILMIYRYRKDIHLLFIARIGSHSDLFSGTNQKKH</sequence>
<comment type="caution">
    <text evidence="2">The sequence shown here is derived from an EMBL/GenBank/DDBJ whole genome shotgun (WGS) entry which is preliminary data.</text>
</comment>
<gene>
    <name evidence="2" type="ORF">G6R30_03140</name>
</gene>
<name>A0ABS5QW85_9LACO</name>
<dbReference type="Proteomes" id="UP001519503">
    <property type="component" value="Unassembled WGS sequence"/>
</dbReference>
<keyword evidence="3" id="KW-1185">Reference proteome</keyword>
<organism evidence="2 3">
    <name type="scientific">Fructobacillus parabroussonetiae</name>
    <dbReference type="NCBI Taxonomy" id="2713174"/>
    <lineage>
        <taxon>Bacteria</taxon>
        <taxon>Bacillati</taxon>
        <taxon>Bacillota</taxon>
        <taxon>Bacilli</taxon>
        <taxon>Lactobacillales</taxon>
        <taxon>Lactobacillaceae</taxon>
        <taxon>Fructobacillus</taxon>
    </lineage>
</organism>
<dbReference type="Gene3D" id="3.30.2310.20">
    <property type="entry name" value="RelE-like"/>
    <property type="match status" value="1"/>
</dbReference>
<dbReference type="EMBL" id="JAAMFL010000005">
    <property type="protein sequence ID" value="MBS9337459.1"/>
    <property type="molecule type" value="Genomic_DNA"/>
</dbReference>
<evidence type="ECO:0000256" key="1">
    <source>
        <dbReference type="ARBA" id="ARBA00022649"/>
    </source>
</evidence>
<dbReference type="InterPro" id="IPR035093">
    <property type="entry name" value="RelE/ParE_toxin_dom_sf"/>
</dbReference>
<reference evidence="2 3" key="1">
    <citation type="submission" date="2020-02" db="EMBL/GenBank/DDBJ databases">
        <title>Fructobacillus sp. isolated from paper mulberry of Taiwan.</title>
        <authorList>
            <person name="Lin S.-T."/>
        </authorList>
    </citation>
    <scope>NUCLEOTIDE SEQUENCE [LARGE SCALE GENOMIC DNA]</scope>
    <source>
        <strain evidence="2 3">S1-1</strain>
    </source>
</reference>
<dbReference type="PANTHER" id="PTHR40588:SF1">
    <property type="entry name" value="MRNA INTERFERASE TOXIN YAFQ"/>
    <property type="match status" value="1"/>
</dbReference>
<dbReference type="InterPro" id="IPR004386">
    <property type="entry name" value="Toxin_YafQ-like"/>
</dbReference>
<evidence type="ECO:0000313" key="2">
    <source>
        <dbReference type="EMBL" id="MBS9337459.1"/>
    </source>
</evidence>
<dbReference type="Pfam" id="PF15738">
    <property type="entry name" value="YafQ_toxin"/>
    <property type="match status" value="1"/>
</dbReference>